<proteinExistence type="predicted"/>
<dbReference type="Pfam" id="PF14912">
    <property type="entry name" value="THEG"/>
    <property type="match status" value="2"/>
</dbReference>
<name>A0AAV0W8A1_9HEMI</name>
<evidence type="ECO:0000313" key="2">
    <source>
        <dbReference type="Proteomes" id="UP001160148"/>
    </source>
</evidence>
<keyword evidence="2" id="KW-1185">Reference proteome</keyword>
<accession>A0AAV0W8A1</accession>
<comment type="caution">
    <text evidence="1">The sequence shown here is derived from an EMBL/GenBank/DDBJ whole genome shotgun (WGS) entry which is preliminary data.</text>
</comment>
<evidence type="ECO:0000313" key="1">
    <source>
        <dbReference type="EMBL" id="CAI6352094.1"/>
    </source>
</evidence>
<dbReference type="InterPro" id="IPR006623">
    <property type="entry name" value="THEG"/>
</dbReference>
<evidence type="ECO:0008006" key="3">
    <source>
        <dbReference type="Google" id="ProtNLM"/>
    </source>
</evidence>
<organism evidence="1 2">
    <name type="scientific">Macrosiphum euphorbiae</name>
    <name type="common">potato aphid</name>
    <dbReference type="NCBI Taxonomy" id="13131"/>
    <lineage>
        <taxon>Eukaryota</taxon>
        <taxon>Metazoa</taxon>
        <taxon>Ecdysozoa</taxon>
        <taxon>Arthropoda</taxon>
        <taxon>Hexapoda</taxon>
        <taxon>Insecta</taxon>
        <taxon>Pterygota</taxon>
        <taxon>Neoptera</taxon>
        <taxon>Paraneoptera</taxon>
        <taxon>Hemiptera</taxon>
        <taxon>Sternorrhyncha</taxon>
        <taxon>Aphidomorpha</taxon>
        <taxon>Aphidoidea</taxon>
        <taxon>Aphididae</taxon>
        <taxon>Macrosiphini</taxon>
        <taxon>Macrosiphum</taxon>
    </lineage>
</organism>
<dbReference type="Proteomes" id="UP001160148">
    <property type="component" value="Unassembled WGS sequence"/>
</dbReference>
<dbReference type="SMART" id="SM00705">
    <property type="entry name" value="THEG"/>
    <property type="match status" value="3"/>
</dbReference>
<dbReference type="AlphaFoldDB" id="A0AAV0W8A1"/>
<sequence length="180" mass="20008">MLKSEDTLIVAPHVLSKSPSPLNEISKDHMEFAKMTSGPHTGAGNRLSSRIDSLAKPLARLAKPLNRQSEVVRESDHRIPWSRNRKIVAIGKNQVVNPPPPPPTRTKTSTGVARASLKYEASDHIKKLAKHRTMPKVVEEKNCFSVKPLSLAYKPSLRILELSKPRIRENETGSTLITNN</sequence>
<dbReference type="EMBL" id="CARXXK010000001">
    <property type="protein sequence ID" value="CAI6352094.1"/>
    <property type="molecule type" value="Genomic_DNA"/>
</dbReference>
<gene>
    <name evidence="1" type="ORF">MEUPH1_LOCUS8380</name>
</gene>
<protein>
    <recommendedName>
        <fullName evidence="3">Testicular haploid expressed protein</fullName>
    </recommendedName>
</protein>
<reference evidence="1 2" key="1">
    <citation type="submission" date="2023-01" db="EMBL/GenBank/DDBJ databases">
        <authorList>
            <person name="Whitehead M."/>
        </authorList>
    </citation>
    <scope>NUCLEOTIDE SEQUENCE [LARGE SCALE GENOMIC DNA]</scope>
</reference>